<name>A0A840PCU7_9ACTN</name>
<proteinExistence type="predicted"/>
<keyword evidence="2" id="KW-1185">Reference proteome</keyword>
<dbReference type="EMBL" id="JACHGN010000016">
    <property type="protein sequence ID" value="MBB5137062.1"/>
    <property type="molecule type" value="Genomic_DNA"/>
</dbReference>
<gene>
    <name evidence="1" type="ORF">HNP84_006814</name>
</gene>
<dbReference type="AlphaFoldDB" id="A0A840PCU7"/>
<comment type="caution">
    <text evidence="1">The sequence shown here is derived from an EMBL/GenBank/DDBJ whole genome shotgun (WGS) entry which is preliminary data.</text>
</comment>
<reference evidence="1 2" key="1">
    <citation type="submission" date="2020-08" db="EMBL/GenBank/DDBJ databases">
        <title>Genomic Encyclopedia of Type Strains, Phase IV (KMG-IV): sequencing the most valuable type-strain genomes for metagenomic binning, comparative biology and taxonomic classification.</title>
        <authorList>
            <person name="Goeker M."/>
        </authorList>
    </citation>
    <scope>NUCLEOTIDE SEQUENCE [LARGE SCALE GENOMIC DNA]</scope>
    <source>
        <strain evidence="1 2">DSM 45615</strain>
    </source>
</reference>
<organism evidence="1 2">
    <name type="scientific">Thermocatellispora tengchongensis</name>
    <dbReference type="NCBI Taxonomy" id="1073253"/>
    <lineage>
        <taxon>Bacteria</taxon>
        <taxon>Bacillati</taxon>
        <taxon>Actinomycetota</taxon>
        <taxon>Actinomycetes</taxon>
        <taxon>Streptosporangiales</taxon>
        <taxon>Streptosporangiaceae</taxon>
        <taxon>Thermocatellispora</taxon>
    </lineage>
</organism>
<sequence>MPLSDQKRIVRTCSPVRWASYPIVYRPVTSFIA</sequence>
<accession>A0A840PCU7</accession>
<dbReference type="Proteomes" id="UP000578449">
    <property type="component" value="Unassembled WGS sequence"/>
</dbReference>
<evidence type="ECO:0000313" key="1">
    <source>
        <dbReference type="EMBL" id="MBB5137062.1"/>
    </source>
</evidence>
<evidence type="ECO:0000313" key="2">
    <source>
        <dbReference type="Proteomes" id="UP000578449"/>
    </source>
</evidence>
<protein>
    <submittedName>
        <fullName evidence="1">Uncharacterized protein</fullName>
    </submittedName>
</protein>